<dbReference type="PRINTS" id="PR01217">
    <property type="entry name" value="PRICHEXTENSN"/>
</dbReference>
<dbReference type="PANTHER" id="PTHR11474">
    <property type="entry name" value="TYROSINASE FAMILY MEMBER"/>
    <property type="match status" value="1"/>
</dbReference>
<feature type="signal peptide" evidence="4">
    <location>
        <begin position="1"/>
        <end position="21"/>
    </location>
</feature>
<dbReference type="PRINTS" id="PR00092">
    <property type="entry name" value="TYROSINASE"/>
</dbReference>
<evidence type="ECO:0000256" key="3">
    <source>
        <dbReference type="SAM" id="MobiDB-lite"/>
    </source>
</evidence>
<gene>
    <name evidence="7" type="ORF">K7432_003582</name>
</gene>
<feature type="domain" description="Tyrosinase copper-binding" evidence="5">
    <location>
        <begin position="74"/>
        <end position="91"/>
    </location>
</feature>
<evidence type="ECO:0000313" key="7">
    <source>
        <dbReference type="EMBL" id="KAK9766952.1"/>
    </source>
</evidence>
<protein>
    <recommendedName>
        <fullName evidence="5 6">Tyrosinase copper-binding domain-containing protein</fullName>
    </recommendedName>
</protein>
<feature type="region of interest" description="Disordered" evidence="3">
    <location>
        <begin position="529"/>
        <end position="586"/>
    </location>
</feature>
<dbReference type="Proteomes" id="UP001479436">
    <property type="component" value="Unassembled WGS sequence"/>
</dbReference>
<dbReference type="EMBL" id="JASJQH010000111">
    <property type="protein sequence ID" value="KAK9766952.1"/>
    <property type="molecule type" value="Genomic_DNA"/>
</dbReference>
<feature type="domain" description="Tyrosinase copper-binding" evidence="6">
    <location>
        <begin position="213"/>
        <end position="224"/>
    </location>
</feature>
<reference evidence="7 8" key="1">
    <citation type="submission" date="2023-04" db="EMBL/GenBank/DDBJ databases">
        <title>Genome of Basidiobolus ranarum AG-B5.</title>
        <authorList>
            <person name="Stajich J.E."/>
            <person name="Carter-House D."/>
            <person name="Gryganskyi A."/>
        </authorList>
    </citation>
    <scope>NUCLEOTIDE SEQUENCE [LARGE SCALE GENOMIC DNA]</scope>
    <source>
        <strain evidence="7 8">AG-B5</strain>
    </source>
</reference>
<dbReference type="InterPro" id="IPR008922">
    <property type="entry name" value="Di-copper_centre_dom_sf"/>
</dbReference>
<comment type="caution">
    <text evidence="7">The sequence shown here is derived from an EMBL/GenBank/DDBJ whole genome shotgun (WGS) entry which is preliminary data.</text>
</comment>
<evidence type="ECO:0000256" key="2">
    <source>
        <dbReference type="ARBA" id="ARBA00023008"/>
    </source>
</evidence>
<feature type="chain" id="PRO_5047364473" description="Tyrosinase copper-binding domain-containing protein" evidence="4">
    <location>
        <begin position="22"/>
        <end position="600"/>
    </location>
</feature>
<feature type="region of interest" description="Disordered" evidence="3">
    <location>
        <begin position="341"/>
        <end position="363"/>
    </location>
</feature>
<evidence type="ECO:0000256" key="1">
    <source>
        <dbReference type="ARBA" id="ARBA00022723"/>
    </source>
</evidence>
<accession>A0ABR2WZL0</accession>
<organism evidence="7 8">
    <name type="scientific">Basidiobolus ranarum</name>
    <dbReference type="NCBI Taxonomy" id="34480"/>
    <lineage>
        <taxon>Eukaryota</taxon>
        <taxon>Fungi</taxon>
        <taxon>Fungi incertae sedis</taxon>
        <taxon>Zoopagomycota</taxon>
        <taxon>Entomophthoromycotina</taxon>
        <taxon>Basidiobolomycetes</taxon>
        <taxon>Basidiobolales</taxon>
        <taxon>Basidiobolaceae</taxon>
        <taxon>Basidiobolus</taxon>
    </lineage>
</organism>
<proteinExistence type="predicted"/>
<dbReference type="PANTHER" id="PTHR11474:SF126">
    <property type="entry name" value="TYROSINASE-LIKE PROTEIN TYR-1-RELATED"/>
    <property type="match status" value="1"/>
</dbReference>
<dbReference type="Gene3D" id="1.10.1280.10">
    <property type="entry name" value="Di-copper center containing domain from catechol oxidase"/>
    <property type="match status" value="1"/>
</dbReference>
<name>A0ABR2WZL0_9FUNG</name>
<dbReference type="PROSITE" id="PS00497">
    <property type="entry name" value="TYROSINASE_1"/>
    <property type="match status" value="1"/>
</dbReference>
<keyword evidence="4" id="KW-0732">Signal</keyword>
<keyword evidence="8" id="KW-1185">Reference proteome</keyword>
<feature type="compositionally biased region" description="Pro residues" evidence="3">
    <location>
        <begin position="532"/>
        <end position="566"/>
    </location>
</feature>
<keyword evidence="2" id="KW-0186">Copper</keyword>
<keyword evidence="1" id="KW-0479">Metal-binding</keyword>
<evidence type="ECO:0000259" key="6">
    <source>
        <dbReference type="PROSITE" id="PS00498"/>
    </source>
</evidence>
<dbReference type="InterPro" id="IPR050316">
    <property type="entry name" value="Tyrosinase/Hemocyanin"/>
</dbReference>
<evidence type="ECO:0000256" key="4">
    <source>
        <dbReference type="SAM" id="SignalP"/>
    </source>
</evidence>
<evidence type="ECO:0000259" key="5">
    <source>
        <dbReference type="PROSITE" id="PS00497"/>
    </source>
</evidence>
<dbReference type="PROSITE" id="PS00498">
    <property type="entry name" value="TYROSINASE_2"/>
    <property type="match status" value="1"/>
</dbReference>
<sequence length="600" mass="68317">MKTILPCISLIAIGLIGGVLGQAGRCSQIRVRKEIRQMTDNERNAFFRAIIELKKRNIYETFAFTHSNYEVYAHGTPDFFPWHRQFLLTFENALRKIDPSVNLPYWDWTIDSQAPEKSIIFQWYGGNGQGREKCVRNGVFAGWTLSYPNRHCLKRSFDEGNRIGSFYSAEVINAIIETNDDYDEFRQAFESGPHGQVHNGISGDMKQMISPNDPIFWLHHGFVDKIYNDWQLRGPGFVNRYNGIHGYDERPAGPRYSFTPFNTTAQSVFDTRAFPLCYQYARTPSSEIKAPVPINNKVVSGRPFGNDPQSVLVKRAISTPVKNVKSTPVKNVKSTPVKRVKSTPVKRVKSTPVKHTTGRTGRRSWRRLAKRGYYSESEGDKIFDDFKILNQTAEIFTTTERDATIGPLSKNNNKVDVTYGSKSKLRLTTYYKSTHRKPSLPPPAELIEPIDYTKKYKVPDTNDRSNLDKLRIPKGLAYDYVTVNHLNLTYVRQQEATIAEYIDKINAVPNYASPVCLGNADKFLERLYTRKPTPPKPKPAPPKPKPAPPKPKPAPPKPKPAPPKPKPVIHQPEEEPDDGELFVSDTVYRSQYDVSNLDFD</sequence>
<dbReference type="Pfam" id="PF00264">
    <property type="entry name" value="Tyrosinase"/>
    <property type="match status" value="1"/>
</dbReference>
<evidence type="ECO:0000313" key="8">
    <source>
        <dbReference type="Proteomes" id="UP001479436"/>
    </source>
</evidence>
<dbReference type="SUPFAM" id="SSF48056">
    <property type="entry name" value="Di-copper centre-containing domain"/>
    <property type="match status" value="1"/>
</dbReference>
<dbReference type="InterPro" id="IPR002227">
    <property type="entry name" value="Tyrosinase_Cu-bd"/>
</dbReference>